<dbReference type="SUPFAM" id="SSF52540">
    <property type="entry name" value="P-loop containing nucleoside triphosphate hydrolases"/>
    <property type="match status" value="1"/>
</dbReference>
<dbReference type="InterPro" id="IPR027417">
    <property type="entry name" value="P-loop_NTPase"/>
</dbReference>
<protein>
    <submittedName>
        <fullName evidence="1">ATP/GTP-binding protein, putative</fullName>
    </submittedName>
</protein>
<dbReference type="Gene3D" id="3.40.50.300">
    <property type="entry name" value="P-loop containing nucleotide triphosphate hydrolases"/>
    <property type="match status" value="1"/>
</dbReference>
<dbReference type="Proteomes" id="UP000001568">
    <property type="component" value="Chromosome 2"/>
</dbReference>
<sequence length="432" mass="48631">MRDFQHVGCSNSEGKKDNATTLLREAYSLCTTVSTLKRSLLKDDSKAQGKFSAGLELLKTQLQKVQSRARGQDYTTVCLIGRSGSGKTHLLNWLLRHDFDSKVEPALTEQKMKESLTVTVLDSFDESIYWTPQLFHLGSSLGTSDNRLPQFYPQLDKQDVSAGILPEGDMLCTTKVPIHVFYGNHARITFAYASPAQVDNELKKLLAARNLQRSQRQHELLYLEGVISGTVGSKSNFCPSLISNKDERLQRALSMLGFPSSFDITELTDDDVLLPEHVMATLGRVFTCSLKNCTSFQDLVYIKNVLHSVTCGNHSRWGLLNFISLEIPSTRLKSGVEIVDLPGFEGELFDDSCHIKKIIGCTTRLIHVCDERKLDGDFSKLFTEQFLHRMIREEDEFRLVSVCNKRYQKAADDISTESLLKVKSRGLDFNIS</sequence>
<evidence type="ECO:0000313" key="2">
    <source>
        <dbReference type="Proteomes" id="UP000001568"/>
    </source>
</evidence>
<reference evidence="1 2" key="1">
    <citation type="journal article" date="2007" name="Proc. Natl. Acad. Sci. U.S.A.">
        <title>The tiny eukaryote Ostreococcus provides genomic insights into the paradox of plankton speciation.</title>
        <authorList>
            <person name="Palenik B."/>
            <person name="Grimwood J."/>
            <person name="Aerts A."/>
            <person name="Rouze P."/>
            <person name="Salamov A."/>
            <person name="Putnam N."/>
            <person name="Dupont C."/>
            <person name="Jorgensen R."/>
            <person name="Derelle E."/>
            <person name="Rombauts S."/>
            <person name="Zhou K."/>
            <person name="Otillar R."/>
            <person name="Merchant S.S."/>
            <person name="Podell S."/>
            <person name="Gaasterland T."/>
            <person name="Napoli C."/>
            <person name="Gendler K."/>
            <person name="Manuell A."/>
            <person name="Tai V."/>
            <person name="Vallon O."/>
            <person name="Piganeau G."/>
            <person name="Jancek S."/>
            <person name="Heijde M."/>
            <person name="Jabbari K."/>
            <person name="Bowler C."/>
            <person name="Lohr M."/>
            <person name="Robbens S."/>
            <person name="Werner G."/>
            <person name="Dubchak I."/>
            <person name="Pazour G.J."/>
            <person name="Ren Q."/>
            <person name="Paulsen I."/>
            <person name="Delwiche C."/>
            <person name="Schmutz J."/>
            <person name="Rokhsar D."/>
            <person name="Van de Peer Y."/>
            <person name="Moreau H."/>
            <person name="Grigoriev I.V."/>
        </authorList>
    </citation>
    <scope>NUCLEOTIDE SEQUENCE [LARGE SCALE GENOMIC DNA]</scope>
    <source>
        <strain evidence="1 2">CCE9901</strain>
    </source>
</reference>
<name>A4RSY7_OSTLU</name>
<dbReference type="KEGG" id="olu:OSTLU_119534"/>
<dbReference type="Gramene" id="ABO94704">
    <property type="protein sequence ID" value="ABO94704"/>
    <property type="gene ID" value="OSTLU_119534"/>
</dbReference>
<dbReference type="GeneID" id="5000403"/>
<keyword evidence="2" id="KW-1185">Reference proteome</keyword>
<gene>
    <name evidence="1" type="primary">AgbP</name>
    <name evidence="1" type="ORF">OSTLU_119534</name>
</gene>
<dbReference type="HOGENOM" id="CLU_646173_0_0_1"/>
<evidence type="ECO:0000313" key="1">
    <source>
        <dbReference type="EMBL" id="ABO94704.1"/>
    </source>
</evidence>
<proteinExistence type="predicted"/>
<accession>A4RSY7</accession>
<organism evidence="1 2">
    <name type="scientific">Ostreococcus lucimarinus (strain CCE9901)</name>
    <dbReference type="NCBI Taxonomy" id="436017"/>
    <lineage>
        <taxon>Eukaryota</taxon>
        <taxon>Viridiplantae</taxon>
        <taxon>Chlorophyta</taxon>
        <taxon>Mamiellophyceae</taxon>
        <taxon>Mamiellales</taxon>
        <taxon>Bathycoccaceae</taxon>
        <taxon>Ostreococcus</taxon>
    </lineage>
</organism>
<dbReference type="OMA" id="PEGDMLC"/>
<dbReference type="RefSeq" id="XP_001416411.1">
    <property type="nucleotide sequence ID" value="XM_001416374.1"/>
</dbReference>
<dbReference type="AlphaFoldDB" id="A4RSY7"/>
<dbReference type="EMBL" id="CP000582">
    <property type="protein sequence ID" value="ABO94704.1"/>
    <property type="molecule type" value="Genomic_DNA"/>
</dbReference>